<reference evidence="1" key="2">
    <citation type="submission" date="2023-05" db="EMBL/GenBank/DDBJ databases">
        <authorList>
            <person name="Fouks B."/>
        </authorList>
    </citation>
    <scope>NUCLEOTIDE SEQUENCE</scope>
    <source>
        <strain evidence="1">Stay&amp;Tobe</strain>
        <tissue evidence="1">Testes</tissue>
    </source>
</reference>
<evidence type="ECO:0000313" key="2">
    <source>
        <dbReference type="Proteomes" id="UP001233999"/>
    </source>
</evidence>
<accession>A0AAD8AEP3</accession>
<dbReference type="GO" id="GO:0008080">
    <property type="term" value="F:N-acetyltransferase activity"/>
    <property type="evidence" value="ECO:0007669"/>
    <property type="project" value="TreeGrafter"/>
</dbReference>
<evidence type="ECO:0000313" key="1">
    <source>
        <dbReference type="EMBL" id="KAJ9596513.1"/>
    </source>
</evidence>
<dbReference type="EMBL" id="JASPKZ010001983">
    <property type="protein sequence ID" value="KAJ9596513.1"/>
    <property type="molecule type" value="Genomic_DNA"/>
</dbReference>
<gene>
    <name evidence="1" type="ORF">L9F63_012455</name>
</gene>
<evidence type="ECO:0008006" key="3">
    <source>
        <dbReference type="Google" id="ProtNLM"/>
    </source>
</evidence>
<keyword evidence="2" id="KW-1185">Reference proteome</keyword>
<organism evidence="1 2">
    <name type="scientific">Diploptera punctata</name>
    <name type="common">Pacific beetle cockroach</name>
    <dbReference type="NCBI Taxonomy" id="6984"/>
    <lineage>
        <taxon>Eukaryota</taxon>
        <taxon>Metazoa</taxon>
        <taxon>Ecdysozoa</taxon>
        <taxon>Arthropoda</taxon>
        <taxon>Hexapoda</taxon>
        <taxon>Insecta</taxon>
        <taxon>Pterygota</taxon>
        <taxon>Neoptera</taxon>
        <taxon>Polyneoptera</taxon>
        <taxon>Dictyoptera</taxon>
        <taxon>Blattodea</taxon>
        <taxon>Blaberoidea</taxon>
        <taxon>Blaberidae</taxon>
        <taxon>Diplopterinae</taxon>
        <taxon>Diploptera</taxon>
    </lineage>
</organism>
<dbReference type="AlphaFoldDB" id="A0AAD8AEP3"/>
<dbReference type="PANTHER" id="PTHR20905:SF28">
    <property type="entry name" value="GH28833P-RELATED"/>
    <property type="match status" value="1"/>
</dbReference>
<name>A0AAD8AEP3_DIPPU</name>
<comment type="caution">
    <text evidence="1">The sequence shown here is derived from an EMBL/GenBank/DDBJ whole genome shotgun (WGS) entry which is preliminary data.</text>
</comment>
<dbReference type="PANTHER" id="PTHR20905">
    <property type="entry name" value="N-ACETYLTRANSFERASE-RELATED"/>
    <property type="match status" value="1"/>
</dbReference>
<dbReference type="Proteomes" id="UP001233999">
    <property type="component" value="Unassembled WGS sequence"/>
</dbReference>
<proteinExistence type="predicted"/>
<dbReference type="Gene3D" id="3.40.630.30">
    <property type="match status" value="1"/>
</dbReference>
<protein>
    <recommendedName>
        <fullName evidence="3">N-acetyltransferase domain-containing protein</fullName>
    </recommendedName>
</protein>
<sequence>MAEFDEFLIEIAQDGVSVICVETSTDKVVGAGINKLRNIHSCETPIFQKHFIREDLDPGFKEMLNFVLQLEDKVDIADYFQIDSFMDHMFLATHPDYYGKGIGLKTVAASVEIAKALYKGEDVAVPISEDKYPWKKTPIPRPQIVIALFTSPLSQKIGKKLGWNLVAEFSYEDLFYEGKSYASRLDKDNNCSLYMGIKLSEI</sequence>
<reference evidence="1" key="1">
    <citation type="journal article" date="2023" name="IScience">
        <title>Live-bearing cockroach genome reveals convergent evolutionary mechanisms linked to viviparity in insects and beyond.</title>
        <authorList>
            <person name="Fouks B."/>
            <person name="Harrison M.C."/>
            <person name="Mikhailova A.A."/>
            <person name="Marchal E."/>
            <person name="English S."/>
            <person name="Carruthers M."/>
            <person name="Jennings E.C."/>
            <person name="Chiamaka E.L."/>
            <person name="Frigard R.A."/>
            <person name="Pippel M."/>
            <person name="Attardo G.M."/>
            <person name="Benoit J.B."/>
            <person name="Bornberg-Bauer E."/>
            <person name="Tobe S.S."/>
        </authorList>
    </citation>
    <scope>NUCLEOTIDE SEQUENCE</scope>
    <source>
        <strain evidence="1">Stay&amp;Tobe</strain>
    </source>
</reference>